<accession>U4QM89</accession>
<feature type="domain" description="Helicase superfamily 3 single-stranded DNA/RNA virus" evidence="1">
    <location>
        <begin position="202"/>
        <end position="292"/>
    </location>
</feature>
<proteinExistence type="predicted"/>
<dbReference type="Gene3D" id="3.40.50.300">
    <property type="entry name" value="P-loop containing nucleotide triphosphate hydrolases"/>
    <property type="match status" value="1"/>
</dbReference>
<dbReference type="Pfam" id="PF00910">
    <property type="entry name" value="RNA_helicase"/>
    <property type="match status" value="1"/>
</dbReference>
<feature type="domain" description="Plasmid replication protein origin binding" evidence="2">
    <location>
        <begin position="2"/>
        <end position="121"/>
    </location>
</feature>
<dbReference type="Proteomes" id="UP000017243">
    <property type="component" value="Unassembled WGS sequence"/>
</dbReference>
<dbReference type="GO" id="GO:0005727">
    <property type="term" value="C:extrachromosomal circular DNA"/>
    <property type="evidence" value="ECO:0007669"/>
    <property type="project" value="InterPro"/>
</dbReference>
<dbReference type="Gene3D" id="3.40.1310.30">
    <property type="match status" value="1"/>
</dbReference>
<dbReference type="EMBL" id="CBUH010000131">
    <property type="protein sequence ID" value="CDI42894.1"/>
    <property type="molecule type" value="Genomic_DNA"/>
</dbReference>
<reference evidence="3 4" key="1">
    <citation type="submission" date="2013-09" db="EMBL/GenBank/DDBJ databases">
        <title>Draft Genome Sequence of five Lactobacillus helveticus strains CIRM-BIA 101T, 103, 104, 951 and 953 isolated from milk product.</title>
        <authorList>
            <person name="Valence F."/>
            <person name="Chuat V."/>
            <person name="Ma L."/>
            <person name="Creno S."/>
            <person name="Falentin H."/>
            <person name="Lortal S."/>
            <person name="Bizet C."/>
            <person name="Clermont D."/>
            <person name="Loux V."/>
            <person name="Bouchier C."/>
            <person name="Cousin S."/>
        </authorList>
    </citation>
    <scope>NUCLEOTIDE SEQUENCE [LARGE SCALE GENOMIC DNA]</scope>
    <source>
        <strain evidence="3 4">CIRM-BIA 953</strain>
    </source>
</reference>
<gene>
    <name evidence="3" type="ORF">LHCIRMBIA953_00902</name>
</gene>
<dbReference type="InterPro" id="IPR027417">
    <property type="entry name" value="P-loop_NTPase"/>
</dbReference>
<dbReference type="GO" id="GO:0003916">
    <property type="term" value="F:DNA topoisomerase activity"/>
    <property type="evidence" value="ECO:0007669"/>
    <property type="project" value="InterPro"/>
</dbReference>
<dbReference type="RefSeq" id="WP_023061686.1">
    <property type="nucleotide sequence ID" value="NZ_CBUH010000131.1"/>
</dbReference>
<evidence type="ECO:0000259" key="2">
    <source>
        <dbReference type="Pfam" id="PF01719"/>
    </source>
</evidence>
<comment type="caution">
    <text evidence="3">The sequence shown here is derived from an EMBL/GenBank/DDBJ whole genome shotgun (WGS) entry which is preliminary data.</text>
</comment>
<dbReference type="AlphaFoldDB" id="U4QM89"/>
<dbReference type="InterPro" id="IPR002631">
    <property type="entry name" value="Plasmid_rep_OBD"/>
</dbReference>
<organism evidence="3 4">
    <name type="scientific">Lactobacillus helveticus CIRM-BIA 953</name>
    <dbReference type="NCBI Taxonomy" id="1226335"/>
    <lineage>
        <taxon>Bacteria</taxon>
        <taxon>Bacillati</taxon>
        <taxon>Bacillota</taxon>
        <taxon>Bacilli</taxon>
        <taxon>Lactobacillales</taxon>
        <taxon>Lactobacillaceae</taxon>
        <taxon>Lactobacillus</taxon>
    </lineage>
</organism>
<dbReference type="GO" id="GO:0006260">
    <property type="term" value="P:DNA replication"/>
    <property type="evidence" value="ECO:0007669"/>
    <property type="project" value="InterPro"/>
</dbReference>
<evidence type="ECO:0000313" key="4">
    <source>
        <dbReference type="Proteomes" id="UP000017243"/>
    </source>
</evidence>
<protein>
    <submittedName>
        <fullName evidence="3">Replication initiator protein</fullName>
    </submittedName>
</protein>
<evidence type="ECO:0000313" key="3">
    <source>
        <dbReference type="EMBL" id="CDI42894.1"/>
    </source>
</evidence>
<dbReference type="SUPFAM" id="SSF52540">
    <property type="entry name" value="P-loop containing nucleoside triphosphate hydrolases"/>
    <property type="match status" value="1"/>
</dbReference>
<dbReference type="Pfam" id="PF01719">
    <property type="entry name" value="Rep_OBD"/>
    <property type="match status" value="1"/>
</dbReference>
<dbReference type="GO" id="GO:0003677">
    <property type="term" value="F:DNA binding"/>
    <property type="evidence" value="ECO:0007669"/>
    <property type="project" value="InterPro"/>
</dbReference>
<sequence>MKKTVRSRNFMYTQDVDHLPFKKDNLASILEKSGAQEWAFILHDKDVDESKKKIRPHYHVMIRFKDAKTITKISKIFGDKAQYIEAWHNTINNGYSYLLHETNGSRNKYHYDVSEVTASFDFKSKIESIRRKVKKPSRQAIEDYIEDYSNGILTREALQAQIGVLEMAKHKTLLDHIDQILDQKKHNEFLEEFKGQKCVTYWLWGESGVGKTRLVREALEKCIEPTNFCILGSQRDHFQVYEGQNHIVINDLRPNDYSYGQLLMLLDPWENDKMAPARYRDKYLNAKSIFITTPYDPFSFYNGCYIENMVVDSFEQLKRRILPLHVTTKNADQIKEALIKDLEIRKAIFQINAKQKASHTDQSND</sequence>
<dbReference type="GO" id="GO:0003723">
    <property type="term" value="F:RNA binding"/>
    <property type="evidence" value="ECO:0007669"/>
    <property type="project" value="InterPro"/>
</dbReference>
<dbReference type="GO" id="GO:0003724">
    <property type="term" value="F:RNA helicase activity"/>
    <property type="evidence" value="ECO:0007669"/>
    <property type="project" value="InterPro"/>
</dbReference>
<evidence type="ECO:0000259" key="1">
    <source>
        <dbReference type="Pfam" id="PF00910"/>
    </source>
</evidence>
<name>U4QM89_LACHE</name>
<dbReference type="InterPro" id="IPR000605">
    <property type="entry name" value="Helicase_SF3_ssDNA/RNA_vir"/>
</dbReference>